<name>A0ABQ2HCV0_9BACT</name>
<evidence type="ECO:0000256" key="1">
    <source>
        <dbReference type="SAM" id="SignalP"/>
    </source>
</evidence>
<gene>
    <name evidence="2" type="ORF">GCM10010967_02960</name>
</gene>
<dbReference type="InterPro" id="IPR036514">
    <property type="entry name" value="SGNH_hydro_sf"/>
</dbReference>
<keyword evidence="3" id="KW-1185">Reference proteome</keyword>
<evidence type="ECO:0000313" key="2">
    <source>
        <dbReference type="EMBL" id="GGM74876.1"/>
    </source>
</evidence>
<dbReference type="Gene3D" id="3.40.50.1110">
    <property type="entry name" value="SGNH hydrolase"/>
    <property type="match status" value="1"/>
</dbReference>
<evidence type="ECO:0000313" key="3">
    <source>
        <dbReference type="Proteomes" id="UP000632339"/>
    </source>
</evidence>
<dbReference type="Proteomes" id="UP000632339">
    <property type="component" value="Unassembled WGS sequence"/>
</dbReference>
<feature type="signal peptide" evidence="1">
    <location>
        <begin position="1"/>
        <end position="31"/>
    </location>
</feature>
<feature type="chain" id="PRO_5046731778" description="Por secretion system C-terminal sorting domain-containing protein" evidence="1">
    <location>
        <begin position="32"/>
        <end position="684"/>
    </location>
</feature>
<keyword evidence="1" id="KW-0732">Signal</keyword>
<sequence length="684" mass="73708">MLKRTGFSARLPAHCWPVLFCLLAGMVNARAQLVVTSPAASQVMQRNAAGTASIAITGYAHYPYSSIQVTLTPIEGNTHPAQAQQLDDTQLAQGFLHTTFTAATGWYRLKLIATAPNGVTDSAVVARVGVGEVFLVTGNSNAMGLPGLGAKDASANVVSYNAVNKTLNAENITVAPDGPMPVPAFEPLKSGNNIFPNGETAWYWGELGDLLFQRWKTPVLFYNTAWAAANAENYRDAASGKDAYNLYVGKFWPNRQPYTNIINTMRYLISLTGVRAVLWAHGENDAQLGFNENQYFEGIRTLILNSRKDSGYNIAWYIARNSASNQLKDPYLPVLNAQNRLIALSGFNAFQGPYLDTIQIPRPASAHFENVPGGVQGLSLAARAWNRSLADTAIARTTPLQPAYALHTGVTPARMYPGATFNLPFVVTGSVPADLQIAAELYDAEGHFIAVAGNGAGSPLKIQLPASLANGAYRIRLAGQNPMLPGSLSGTFYVESSAREIDYVHAISTKTLGADMRMAWALAPVPGLATITLQKTTNGQTYTDLETFTAPPANASGVYGFTDTAPGDGTLFYRLKLGYSNGSTSYSTIITLFRNGAPAPWTVFPNPVTQQHFYVMPPADPATIEEGITCRIFDAAGREHPLYTSAHEAVGLLSVRPVYALPAGKYILQVTAGDQRHTRHIVFY</sequence>
<evidence type="ECO:0008006" key="4">
    <source>
        <dbReference type="Google" id="ProtNLM"/>
    </source>
</evidence>
<dbReference type="RefSeq" id="WP_019941659.1">
    <property type="nucleotide sequence ID" value="NZ_BMLI01000001.1"/>
</dbReference>
<proteinExistence type="predicted"/>
<dbReference type="EMBL" id="BMLI01000001">
    <property type="protein sequence ID" value="GGM74876.1"/>
    <property type="molecule type" value="Genomic_DNA"/>
</dbReference>
<comment type="caution">
    <text evidence="2">The sequence shown here is derived from an EMBL/GenBank/DDBJ whole genome shotgun (WGS) entry which is preliminary data.</text>
</comment>
<organism evidence="2 3">
    <name type="scientific">Dyadobacter beijingensis</name>
    <dbReference type="NCBI Taxonomy" id="365489"/>
    <lineage>
        <taxon>Bacteria</taxon>
        <taxon>Pseudomonadati</taxon>
        <taxon>Bacteroidota</taxon>
        <taxon>Cytophagia</taxon>
        <taxon>Cytophagales</taxon>
        <taxon>Spirosomataceae</taxon>
        <taxon>Dyadobacter</taxon>
    </lineage>
</organism>
<dbReference type="SUPFAM" id="SSF52266">
    <property type="entry name" value="SGNH hydrolase"/>
    <property type="match status" value="1"/>
</dbReference>
<reference evidence="3" key="1">
    <citation type="journal article" date="2019" name="Int. J. Syst. Evol. Microbiol.">
        <title>The Global Catalogue of Microorganisms (GCM) 10K type strain sequencing project: providing services to taxonomists for standard genome sequencing and annotation.</title>
        <authorList>
            <consortium name="The Broad Institute Genomics Platform"/>
            <consortium name="The Broad Institute Genome Sequencing Center for Infectious Disease"/>
            <person name="Wu L."/>
            <person name="Ma J."/>
        </authorList>
    </citation>
    <scope>NUCLEOTIDE SEQUENCE [LARGE SCALE GENOMIC DNA]</scope>
    <source>
        <strain evidence="3">CGMCC 1.6375</strain>
    </source>
</reference>
<protein>
    <recommendedName>
        <fullName evidence="4">Por secretion system C-terminal sorting domain-containing protein</fullName>
    </recommendedName>
</protein>
<accession>A0ABQ2HCV0</accession>